<evidence type="ECO:0000256" key="7">
    <source>
        <dbReference type="ARBA" id="ARBA00022989"/>
    </source>
</evidence>
<proteinExistence type="predicted"/>
<keyword evidence="6 10" id="KW-0812">Transmembrane</keyword>
<evidence type="ECO:0000313" key="13">
    <source>
        <dbReference type="Proteomes" id="UP000215188"/>
    </source>
</evidence>
<evidence type="ECO:0000256" key="9">
    <source>
        <dbReference type="ARBA" id="ARBA00023244"/>
    </source>
</evidence>
<organism evidence="12 13">
    <name type="scientific">Polynucleobacter cosmopolitanus</name>
    <dbReference type="NCBI Taxonomy" id="351345"/>
    <lineage>
        <taxon>Bacteria</taxon>
        <taxon>Pseudomonadati</taxon>
        <taxon>Pseudomonadota</taxon>
        <taxon>Betaproteobacteria</taxon>
        <taxon>Burkholderiales</taxon>
        <taxon>Burkholderiaceae</taxon>
        <taxon>Polynucleobacter</taxon>
    </lineage>
</organism>
<evidence type="ECO:0000256" key="3">
    <source>
        <dbReference type="ARBA" id="ARBA00004744"/>
    </source>
</evidence>
<dbReference type="RefSeq" id="WP_089515368.1">
    <property type="nucleotide sequence ID" value="NZ_NJGG01000001.1"/>
</dbReference>
<feature type="transmembrane region" description="Helical" evidence="10">
    <location>
        <begin position="42"/>
        <end position="69"/>
    </location>
</feature>
<feature type="domain" description="HemY N-terminal" evidence="11">
    <location>
        <begin position="27"/>
        <end position="131"/>
    </location>
</feature>
<name>A0A229FWX2_9BURK</name>
<dbReference type="SUPFAM" id="SSF48452">
    <property type="entry name" value="TPR-like"/>
    <property type="match status" value="1"/>
</dbReference>
<dbReference type="Gene3D" id="1.25.40.10">
    <property type="entry name" value="Tetratricopeptide repeat domain"/>
    <property type="match status" value="1"/>
</dbReference>
<sequence>MMRGALWLAFLFAAAVLLALFASGNAGHITIYFPPYRLDTSLNLFIVVILGVLIVGFLAWRTFAAVLDLPKQAALYRRKQREARAIVLLSEAVEDIFAGRFSKALKAAEAASVNQALSETAALLAARAAHRLNRYDLRDQWLSKIQSANKQQARLVATADMQMDSNDPAGALDTIEQLQKGGARQLFVQRIALKANQQLKRWDEVLKLSHSLSKRDAIHPVLAQKTVQEAVAKLVQEKSTDHQALLAIWKNLPKADRKVSRVALVMAKGLLAVGQQDIARGFIEESLDEQWDESLIAIYPDCLPSGSTTLSLVQKIEAWMMKYPSEPSLSLALAKVCLAQKLWGKAKSSLQGVIKDPKTKPLIKASAHMNMAKLHEALEEPLEAATHYQLAAQIYSVN</sequence>
<dbReference type="OrthoDB" id="7053339at2"/>
<dbReference type="GO" id="GO:0042168">
    <property type="term" value="P:heme metabolic process"/>
    <property type="evidence" value="ECO:0007669"/>
    <property type="project" value="InterPro"/>
</dbReference>
<dbReference type="Pfam" id="PF07219">
    <property type="entry name" value="HemY_N"/>
    <property type="match status" value="1"/>
</dbReference>
<evidence type="ECO:0000313" key="12">
    <source>
        <dbReference type="EMBL" id="OXL16342.1"/>
    </source>
</evidence>
<evidence type="ECO:0000256" key="5">
    <source>
        <dbReference type="ARBA" id="ARBA00022519"/>
    </source>
</evidence>
<dbReference type="UniPathway" id="UPA00252"/>
<dbReference type="EMBL" id="NJGG01000001">
    <property type="protein sequence ID" value="OXL16342.1"/>
    <property type="molecule type" value="Genomic_DNA"/>
</dbReference>
<keyword evidence="9" id="KW-0627">Porphyrin biosynthesis</keyword>
<dbReference type="InterPro" id="IPR010817">
    <property type="entry name" value="HemY_N"/>
</dbReference>
<keyword evidence="13" id="KW-1185">Reference proteome</keyword>
<evidence type="ECO:0000256" key="1">
    <source>
        <dbReference type="ARBA" id="ARBA00002962"/>
    </source>
</evidence>
<accession>A0A229FWX2</accession>
<dbReference type="InterPro" id="IPR011990">
    <property type="entry name" value="TPR-like_helical_dom_sf"/>
</dbReference>
<dbReference type="GO" id="GO:0006779">
    <property type="term" value="P:porphyrin-containing compound biosynthetic process"/>
    <property type="evidence" value="ECO:0007669"/>
    <property type="project" value="UniProtKB-KW"/>
</dbReference>
<evidence type="ECO:0000259" key="11">
    <source>
        <dbReference type="Pfam" id="PF07219"/>
    </source>
</evidence>
<comment type="subcellular location">
    <subcellularLocation>
        <location evidence="2">Cell inner membrane</location>
        <topology evidence="2">Multi-pass membrane protein</topology>
    </subcellularLocation>
</comment>
<keyword evidence="7 10" id="KW-1133">Transmembrane helix</keyword>
<dbReference type="Proteomes" id="UP000215188">
    <property type="component" value="Unassembled WGS sequence"/>
</dbReference>
<dbReference type="GO" id="GO:0005886">
    <property type="term" value="C:plasma membrane"/>
    <property type="evidence" value="ECO:0007669"/>
    <property type="project" value="UniProtKB-SubCell"/>
</dbReference>
<keyword evidence="5" id="KW-0997">Cell inner membrane</keyword>
<keyword evidence="4" id="KW-1003">Cell membrane</keyword>
<evidence type="ECO:0000256" key="2">
    <source>
        <dbReference type="ARBA" id="ARBA00004429"/>
    </source>
</evidence>
<comment type="function">
    <text evidence="1">Involved in a late step of protoheme IX synthesis.</text>
</comment>
<evidence type="ECO:0000256" key="8">
    <source>
        <dbReference type="ARBA" id="ARBA00023136"/>
    </source>
</evidence>
<dbReference type="AlphaFoldDB" id="A0A229FWX2"/>
<dbReference type="InterPro" id="IPR005254">
    <property type="entry name" value="Heme_biosyn_assoc_TPR_pro"/>
</dbReference>
<protein>
    <submittedName>
        <fullName evidence="12">Heme biosynthesis protein HemY</fullName>
    </submittedName>
</protein>
<keyword evidence="8 10" id="KW-0472">Membrane</keyword>
<comment type="pathway">
    <text evidence="3">Porphyrin-containing compound metabolism; protoheme biosynthesis.</text>
</comment>
<evidence type="ECO:0000256" key="6">
    <source>
        <dbReference type="ARBA" id="ARBA00022692"/>
    </source>
</evidence>
<evidence type="ECO:0000256" key="10">
    <source>
        <dbReference type="SAM" id="Phobius"/>
    </source>
</evidence>
<reference evidence="12 13" key="1">
    <citation type="submission" date="2017-06" db="EMBL/GenBank/DDBJ databases">
        <title>Reclassification of a Polynucleobacter cosmopolitanus strain isolated from tropical Lake Victoria as Polynucleobacter victoriensis comb. nov.</title>
        <authorList>
            <person name="Hahn M.W."/>
        </authorList>
    </citation>
    <scope>NUCLEOTIDE SEQUENCE [LARGE SCALE GENOMIC DNA]</scope>
    <source>
        <strain evidence="12 13">MWH-MoIso2</strain>
    </source>
</reference>
<evidence type="ECO:0000256" key="4">
    <source>
        <dbReference type="ARBA" id="ARBA00022475"/>
    </source>
</evidence>
<gene>
    <name evidence="12" type="ORF">AOC33_04550</name>
</gene>
<comment type="caution">
    <text evidence="12">The sequence shown here is derived from an EMBL/GenBank/DDBJ whole genome shotgun (WGS) entry which is preliminary data.</text>
</comment>
<dbReference type="NCBIfam" id="TIGR00540">
    <property type="entry name" value="TPR_hemY_coli"/>
    <property type="match status" value="1"/>
</dbReference>